<dbReference type="GO" id="GO:0005840">
    <property type="term" value="C:ribosome"/>
    <property type="evidence" value="ECO:0007669"/>
    <property type="project" value="UniProtKB-KW"/>
</dbReference>
<protein>
    <submittedName>
        <fullName evidence="4">Putative ribosomal protein L21e</fullName>
    </submittedName>
</protein>
<evidence type="ECO:0000256" key="3">
    <source>
        <dbReference type="ARBA" id="ARBA00023274"/>
    </source>
</evidence>
<sequence length="100" mass="11506">MPAGHGLRSRTRDLFSRAFRKKGYIPLSTYLKTYRIGYFVDVKVNGAIHNGMPIKVTRSTFAWLCSPSGIIGCLFSLSSYKFLRYFYLLQKYCSSLINVF</sequence>
<organism evidence="4 5">
    <name type="scientific">Rosa chinensis</name>
    <name type="common">China rose</name>
    <dbReference type="NCBI Taxonomy" id="74649"/>
    <lineage>
        <taxon>Eukaryota</taxon>
        <taxon>Viridiplantae</taxon>
        <taxon>Streptophyta</taxon>
        <taxon>Embryophyta</taxon>
        <taxon>Tracheophyta</taxon>
        <taxon>Spermatophyta</taxon>
        <taxon>Magnoliopsida</taxon>
        <taxon>eudicotyledons</taxon>
        <taxon>Gunneridae</taxon>
        <taxon>Pentapetalae</taxon>
        <taxon>rosids</taxon>
        <taxon>fabids</taxon>
        <taxon>Rosales</taxon>
        <taxon>Rosaceae</taxon>
        <taxon>Rosoideae</taxon>
        <taxon>Rosoideae incertae sedis</taxon>
        <taxon>Rosa</taxon>
    </lineage>
</organism>
<accession>A0A2P6S1T4</accession>
<evidence type="ECO:0000313" key="5">
    <source>
        <dbReference type="Proteomes" id="UP000238479"/>
    </source>
</evidence>
<comment type="caution">
    <text evidence="4">The sequence shown here is derived from an EMBL/GenBank/DDBJ whole genome shotgun (WGS) entry which is preliminary data.</text>
</comment>
<dbReference type="GO" id="GO:1990904">
    <property type="term" value="C:ribonucleoprotein complex"/>
    <property type="evidence" value="ECO:0007669"/>
    <property type="project" value="UniProtKB-KW"/>
</dbReference>
<reference evidence="4 5" key="1">
    <citation type="journal article" date="2018" name="Nat. Genet.">
        <title>The Rosa genome provides new insights in the design of modern roses.</title>
        <authorList>
            <person name="Bendahmane M."/>
        </authorList>
    </citation>
    <scope>NUCLEOTIDE SEQUENCE [LARGE SCALE GENOMIC DNA]</scope>
    <source>
        <strain evidence="5">cv. Old Blush</strain>
    </source>
</reference>
<dbReference type="InterPro" id="IPR008991">
    <property type="entry name" value="Translation_prot_SH3-like_sf"/>
</dbReference>
<dbReference type="PANTHER" id="PTHR20981">
    <property type="entry name" value="60S RIBOSOMAL PROTEIN L21"/>
    <property type="match status" value="1"/>
</dbReference>
<name>A0A2P6S1T4_ROSCH</name>
<dbReference type="Proteomes" id="UP000238479">
    <property type="component" value="Chromosome 2"/>
</dbReference>
<dbReference type="InterPro" id="IPR001147">
    <property type="entry name" value="Ribosomal_eL21"/>
</dbReference>
<dbReference type="Gramene" id="PRQ52640">
    <property type="protein sequence ID" value="PRQ52640"/>
    <property type="gene ID" value="RchiOBHm_Chr2g0157681"/>
</dbReference>
<dbReference type="Gene3D" id="2.30.30.70">
    <property type="entry name" value="Ribosomal protein L21"/>
    <property type="match status" value="1"/>
</dbReference>
<proteinExistence type="inferred from homology"/>
<evidence type="ECO:0000256" key="2">
    <source>
        <dbReference type="ARBA" id="ARBA00022980"/>
    </source>
</evidence>
<dbReference type="Pfam" id="PF01157">
    <property type="entry name" value="Ribosomal_L21e"/>
    <property type="match status" value="1"/>
</dbReference>
<dbReference type="STRING" id="74649.A0A2P6S1T4"/>
<dbReference type="EMBL" id="PDCK01000040">
    <property type="protein sequence ID" value="PRQ52640.1"/>
    <property type="molecule type" value="Genomic_DNA"/>
</dbReference>
<evidence type="ECO:0000256" key="1">
    <source>
        <dbReference type="ARBA" id="ARBA00008427"/>
    </source>
</evidence>
<evidence type="ECO:0000313" key="4">
    <source>
        <dbReference type="EMBL" id="PRQ52640.1"/>
    </source>
</evidence>
<dbReference type="GO" id="GO:0006412">
    <property type="term" value="P:translation"/>
    <property type="evidence" value="ECO:0007669"/>
    <property type="project" value="InterPro"/>
</dbReference>
<comment type="similarity">
    <text evidence="1">Belongs to the eukaryotic ribosomal protein eL21 family.</text>
</comment>
<dbReference type="GO" id="GO:0003735">
    <property type="term" value="F:structural constituent of ribosome"/>
    <property type="evidence" value="ECO:0007669"/>
    <property type="project" value="InterPro"/>
</dbReference>
<dbReference type="InterPro" id="IPR036948">
    <property type="entry name" value="Ribosomal_eL21_sf"/>
</dbReference>
<dbReference type="AlphaFoldDB" id="A0A2P6S1T4"/>
<keyword evidence="5" id="KW-1185">Reference proteome</keyword>
<gene>
    <name evidence="4" type="ORF">RchiOBHm_Chr2g0157681</name>
</gene>
<keyword evidence="2 4" id="KW-0689">Ribosomal protein</keyword>
<dbReference type="SUPFAM" id="SSF50104">
    <property type="entry name" value="Translation proteins SH3-like domain"/>
    <property type="match status" value="1"/>
</dbReference>
<keyword evidence="3" id="KW-0687">Ribonucleoprotein</keyword>